<dbReference type="OrthoDB" id="9800108at2"/>
<protein>
    <recommendedName>
        <fullName evidence="4">Putative pterin-4-alpha-carbinolamine dehydratase</fullName>
        <shortName evidence="4">PHS</shortName>
        <ecNumber evidence="4">4.2.1.96</ecNumber>
    </recommendedName>
    <alternativeName>
        <fullName evidence="4">4-alpha-hydroxy-tetrahydropterin dehydratase</fullName>
    </alternativeName>
    <alternativeName>
        <fullName evidence="4">Pterin carbinolamine dehydratase</fullName>
        <shortName evidence="4">PCD</shortName>
    </alternativeName>
</protein>
<dbReference type="NCBIfam" id="NF002017">
    <property type="entry name" value="PRK00823.1-2"/>
    <property type="match status" value="1"/>
</dbReference>
<evidence type="ECO:0000313" key="5">
    <source>
        <dbReference type="EMBL" id="OYD07732.1"/>
    </source>
</evidence>
<evidence type="ECO:0000256" key="4">
    <source>
        <dbReference type="HAMAP-Rule" id="MF_00434"/>
    </source>
</evidence>
<comment type="catalytic activity">
    <reaction evidence="1 4">
        <text>(4aS,6R)-4a-hydroxy-L-erythro-5,6,7,8-tetrahydrobiopterin = (6R)-L-erythro-6,7-dihydrobiopterin + H2O</text>
        <dbReference type="Rhea" id="RHEA:11920"/>
        <dbReference type="ChEBI" id="CHEBI:15377"/>
        <dbReference type="ChEBI" id="CHEBI:15642"/>
        <dbReference type="ChEBI" id="CHEBI:43120"/>
        <dbReference type="EC" id="4.2.1.96"/>
    </reaction>
</comment>
<evidence type="ECO:0000256" key="1">
    <source>
        <dbReference type="ARBA" id="ARBA00001554"/>
    </source>
</evidence>
<name>A0A235B659_9BACL</name>
<evidence type="ECO:0000256" key="3">
    <source>
        <dbReference type="ARBA" id="ARBA00023239"/>
    </source>
</evidence>
<dbReference type="InterPro" id="IPR001533">
    <property type="entry name" value="Pterin_deHydtase"/>
</dbReference>
<dbReference type="HAMAP" id="MF_00434">
    <property type="entry name" value="Pterin_4_alpha"/>
    <property type="match status" value="1"/>
</dbReference>
<evidence type="ECO:0000313" key="6">
    <source>
        <dbReference type="Proteomes" id="UP000215459"/>
    </source>
</evidence>
<comment type="caution">
    <text evidence="5">The sequence shown here is derived from an EMBL/GenBank/DDBJ whole genome shotgun (WGS) entry which is preliminary data.</text>
</comment>
<evidence type="ECO:0000256" key="2">
    <source>
        <dbReference type="ARBA" id="ARBA00006472"/>
    </source>
</evidence>
<gene>
    <name evidence="5" type="ORF">CHM34_09670</name>
</gene>
<dbReference type="InterPro" id="IPR036428">
    <property type="entry name" value="PCD_sf"/>
</dbReference>
<dbReference type="EMBL" id="NOWF01000005">
    <property type="protein sequence ID" value="OYD07732.1"/>
    <property type="molecule type" value="Genomic_DNA"/>
</dbReference>
<dbReference type="AlphaFoldDB" id="A0A235B659"/>
<accession>A0A235B659</accession>
<dbReference type="GO" id="GO:0006729">
    <property type="term" value="P:tetrahydrobiopterin biosynthetic process"/>
    <property type="evidence" value="ECO:0007669"/>
    <property type="project" value="InterPro"/>
</dbReference>
<dbReference type="Gene3D" id="3.30.1360.20">
    <property type="entry name" value="Transcriptional coactivator/pterin dehydratase"/>
    <property type="match status" value="1"/>
</dbReference>
<sequence length="91" mass="10510">MKLKPEEIEARLCDFPEWSQQNGKMTRIFRFDTYLDGVRFVQRTADIAEELNHHPDMLLSYGQVEVSVTTHDAGGITEKDFELAHRIEEAG</sequence>
<keyword evidence="3 4" id="KW-0456">Lyase</keyword>
<reference evidence="5 6" key="1">
    <citation type="submission" date="2017-07" db="EMBL/GenBank/DDBJ databases">
        <title>The genome sequence of Paludifilum halophilum highlights mechanisms for microbial adaptation to high salt environemnts.</title>
        <authorList>
            <person name="Belbahri L."/>
        </authorList>
    </citation>
    <scope>NUCLEOTIDE SEQUENCE [LARGE SCALE GENOMIC DNA]</scope>
    <source>
        <strain evidence="5 6">DSM 102817</strain>
    </source>
</reference>
<dbReference type="Pfam" id="PF01329">
    <property type="entry name" value="Pterin_4a"/>
    <property type="match status" value="1"/>
</dbReference>
<comment type="similarity">
    <text evidence="2 4">Belongs to the pterin-4-alpha-carbinolamine dehydratase family.</text>
</comment>
<dbReference type="Proteomes" id="UP000215459">
    <property type="component" value="Unassembled WGS sequence"/>
</dbReference>
<dbReference type="SUPFAM" id="SSF55248">
    <property type="entry name" value="PCD-like"/>
    <property type="match status" value="1"/>
</dbReference>
<dbReference type="GO" id="GO:0008124">
    <property type="term" value="F:4-alpha-hydroxytetrahydrobiopterin dehydratase activity"/>
    <property type="evidence" value="ECO:0007669"/>
    <property type="project" value="UniProtKB-UniRule"/>
</dbReference>
<dbReference type="PANTHER" id="PTHR12599:SF0">
    <property type="entry name" value="PTERIN-4-ALPHA-CARBINOLAMINE DEHYDRATASE"/>
    <property type="match status" value="1"/>
</dbReference>
<keyword evidence="6" id="KW-1185">Reference proteome</keyword>
<organism evidence="5 6">
    <name type="scientific">Paludifilum halophilum</name>
    <dbReference type="NCBI Taxonomy" id="1642702"/>
    <lineage>
        <taxon>Bacteria</taxon>
        <taxon>Bacillati</taxon>
        <taxon>Bacillota</taxon>
        <taxon>Bacilli</taxon>
        <taxon>Bacillales</taxon>
        <taxon>Thermoactinomycetaceae</taxon>
        <taxon>Paludifilum</taxon>
    </lineage>
</organism>
<dbReference type="EC" id="4.2.1.96" evidence="4"/>
<dbReference type="PANTHER" id="PTHR12599">
    <property type="entry name" value="PTERIN-4-ALPHA-CARBINOLAMINE DEHYDRATASE"/>
    <property type="match status" value="1"/>
</dbReference>
<dbReference type="RefSeq" id="WP_094264402.1">
    <property type="nucleotide sequence ID" value="NZ_NOWF01000005.1"/>
</dbReference>
<dbReference type="CDD" id="cd00488">
    <property type="entry name" value="PCD_DCoH"/>
    <property type="match status" value="1"/>
</dbReference>
<proteinExistence type="inferred from homology"/>